<dbReference type="EC" id="1.13.99.1" evidence="4 14"/>
<feature type="binding site" evidence="12">
    <location>
        <position position="31"/>
    </location>
    <ligand>
        <name>substrate</name>
    </ligand>
</feature>
<dbReference type="PANTHER" id="PTHR12588">
    <property type="entry name" value="MYOINOSITOL OXYGENASE"/>
    <property type="match status" value="1"/>
</dbReference>
<feature type="binding site" evidence="13">
    <location>
        <position position="129"/>
    </location>
    <ligand>
        <name>Fe cation</name>
        <dbReference type="ChEBI" id="CHEBI:24875"/>
        <label>1</label>
    </ligand>
</feature>
<keyword evidence="9 13" id="KW-0408">Iron</keyword>
<dbReference type="SUPFAM" id="SSF109604">
    <property type="entry name" value="HD-domain/PDEase-like"/>
    <property type="match status" value="1"/>
</dbReference>
<evidence type="ECO:0000256" key="3">
    <source>
        <dbReference type="ARBA" id="ARBA00005286"/>
    </source>
</evidence>
<dbReference type="InterPro" id="IPR007828">
    <property type="entry name" value="Inositol_oxygenase"/>
</dbReference>
<evidence type="ECO:0000256" key="2">
    <source>
        <dbReference type="ARBA" id="ARBA00005167"/>
    </source>
</evidence>
<feature type="binding site" evidence="12">
    <location>
        <begin position="146"/>
        <end position="147"/>
    </location>
    <ligand>
        <name>substrate</name>
    </ligand>
</feature>
<feature type="binding site" evidence="12">
    <location>
        <position position="132"/>
    </location>
    <ligand>
        <name>substrate</name>
    </ligand>
</feature>
<keyword evidence="7 13" id="KW-0479">Metal-binding</keyword>
<comment type="caution">
    <text evidence="15">The sequence shown here is derived from an EMBL/GenBank/DDBJ whole genome shotgun (WGS) entry which is preliminary data.</text>
</comment>
<dbReference type="OrthoDB" id="5151075at2759"/>
<dbReference type="GO" id="GO:0005506">
    <property type="term" value="F:iron ion binding"/>
    <property type="evidence" value="ECO:0007669"/>
    <property type="project" value="InterPro"/>
</dbReference>
<evidence type="ECO:0000256" key="5">
    <source>
        <dbReference type="ARBA" id="ARBA00019269"/>
    </source>
</evidence>
<evidence type="ECO:0000256" key="6">
    <source>
        <dbReference type="ARBA" id="ARBA00022490"/>
    </source>
</evidence>
<evidence type="ECO:0000256" key="4">
    <source>
        <dbReference type="ARBA" id="ARBA00011919"/>
    </source>
</evidence>
<comment type="pathway">
    <text evidence="2 14">Polyol metabolism; myo-inositol degradation into D-glucuronate; D-glucuronate from myo-inositol: step 1/1.</text>
</comment>
<feature type="binding site" evidence="12">
    <location>
        <begin position="90"/>
        <end position="92"/>
    </location>
    <ligand>
        <name>substrate</name>
    </ligand>
</feature>
<evidence type="ECO:0000256" key="13">
    <source>
        <dbReference type="PIRSR" id="PIRSR607828-2"/>
    </source>
</evidence>
<keyword evidence="6 14" id="KW-0963">Cytoplasm</keyword>
<dbReference type="PANTHER" id="PTHR12588:SF0">
    <property type="entry name" value="INOSITOL OXYGENASE"/>
    <property type="match status" value="1"/>
</dbReference>
<keyword evidence="8 14" id="KW-0560">Oxidoreductase</keyword>
<evidence type="ECO:0000256" key="9">
    <source>
        <dbReference type="ARBA" id="ARBA00023004"/>
    </source>
</evidence>
<dbReference type="EMBL" id="CADEPI010000049">
    <property type="protein sequence ID" value="CAB3370000.1"/>
    <property type="molecule type" value="Genomic_DNA"/>
</dbReference>
<evidence type="ECO:0000313" key="16">
    <source>
        <dbReference type="Proteomes" id="UP000494165"/>
    </source>
</evidence>
<organism evidence="15 16">
    <name type="scientific">Cloeon dipterum</name>
    <dbReference type="NCBI Taxonomy" id="197152"/>
    <lineage>
        <taxon>Eukaryota</taxon>
        <taxon>Metazoa</taxon>
        <taxon>Ecdysozoa</taxon>
        <taxon>Arthropoda</taxon>
        <taxon>Hexapoda</taxon>
        <taxon>Insecta</taxon>
        <taxon>Pterygota</taxon>
        <taxon>Palaeoptera</taxon>
        <taxon>Ephemeroptera</taxon>
        <taxon>Pisciforma</taxon>
        <taxon>Baetidae</taxon>
        <taxon>Cloeon</taxon>
    </lineage>
</organism>
<comment type="similarity">
    <text evidence="3 14">Belongs to the myo-inositol oxygenase family.</text>
</comment>
<evidence type="ECO:0000256" key="1">
    <source>
        <dbReference type="ARBA" id="ARBA00004496"/>
    </source>
</evidence>
<gene>
    <name evidence="15" type="ORF">CLODIP_2_CD14688</name>
</gene>
<evidence type="ECO:0000256" key="10">
    <source>
        <dbReference type="ARBA" id="ARBA00029668"/>
    </source>
</evidence>
<comment type="catalytic activity">
    <reaction evidence="11 14">
        <text>myo-inositol + O2 = D-glucuronate + H2O + H(+)</text>
        <dbReference type="Rhea" id="RHEA:23696"/>
        <dbReference type="ChEBI" id="CHEBI:15377"/>
        <dbReference type="ChEBI" id="CHEBI:15378"/>
        <dbReference type="ChEBI" id="CHEBI:15379"/>
        <dbReference type="ChEBI" id="CHEBI:17268"/>
        <dbReference type="ChEBI" id="CHEBI:58720"/>
        <dbReference type="EC" id="1.13.99.1"/>
    </reaction>
</comment>
<feature type="binding site" evidence="13">
    <location>
        <position position="103"/>
    </location>
    <ligand>
        <name>Fe cation</name>
        <dbReference type="ChEBI" id="CHEBI:24875"/>
        <label>1</label>
    </ligand>
</feature>
<proteinExistence type="inferred from homology"/>
<dbReference type="Pfam" id="PF05153">
    <property type="entry name" value="MIOX"/>
    <property type="match status" value="1"/>
</dbReference>
<accession>A0A8S1CXI1</accession>
<sequence>MRVLQTVSILDPSELVRPEVGFASKDEHEYRDYTVTAGDAHMERVLQTYTEMHDSQTVDSVRSRLERWTKFNAFRAEVLETLDKLDNLVDESDPDLDLPNSVHAYQTAEQLRKDYPDLDWLHLTGLIHDLGKVMAFYDEPQWAVVGDTFVVGCEWADSIVYRKDTFKNNPDGSNPKYNTKFGMYSENCGLDNVTLSWGHDEYLYRFLKHNKSTLPEEALYMIRYHSFYPWHRGGDYMHLCNEKDKKMLKWVQLFNRYDLYTKSDQMPDVAKIKPYYQSLVDKYMPGVLECDIFWVNDL</sequence>
<evidence type="ECO:0000256" key="12">
    <source>
        <dbReference type="PIRSR" id="PIRSR607828-1"/>
    </source>
</evidence>
<feature type="binding site" evidence="13">
    <location>
        <position position="199"/>
    </location>
    <ligand>
        <name>Fe cation</name>
        <dbReference type="ChEBI" id="CHEBI:24875"/>
        <label>1</label>
    </ligand>
</feature>
<feature type="binding site" evidence="12">
    <location>
        <begin position="225"/>
        <end position="226"/>
    </location>
    <ligand>
        <name>substrate</name>
    </ligand>
</feature>
<dbReference type="AlphaFoldDB" id="A0A8S1CXI1"/>
<dbReference type="GO" id="GO:0050113">
    <property type="term" value="F:inositol oxygenase activity"/>
    <property type="evidence" value="ECO:0007669"/>
    <property type="project" value="UniProtKB-UniRule"/>
</dbReference>
<reference evidence="15 16" key="1">
    <citation type="submission" date="2020-04" db="EMBL/GenBank/DDBJ databases">
        <authorList>
            <person name="Alioto T."/>
            <person name="Alioto T."/>
            <person name="Gomez Garrido J."/>
        </authorList>
    </citation>
    <scope>NUCLEOTIDE SEQUENCE [LARGE SCALE GENOMIC DNA]</scope>
</reference>
<evidence type="ECO:0000256" key="11">
    <source>
        <dbReference type="ARBA" id="ARBA00048271"/>
    </source>
</evidence>
<evidence type="ECO:0000256" key="14">
    <source>
        <dbReference type="RuleBase" id="RU367039"/>
    </source>
</evidence>
<evidence type="ECO:0000256" key="8">
    <source>
        <dbReference type="ARBA" id="ARBA00023002"/>
    </source>
</evidence>
<evidence type="ECO:0000313" key="15">
    <source>
        <dbReference type="EMBL" id="CAB3370000.1"/>
    </source>
</evidence>
<feature type="binding site" evidence="13">
    <location>
        <position position="258"/>
    </location>
    <ligand>
        <name>Fe cation</name>
        <dbReference type="ChEBI" id="CHEBI:24875"/>
        <label>1</label>
    </ligand>
</feature>
<comment type="cofactor">
    <cofactor evidence="13 14">
        <name>Fe cation</name>
        <dbReference type="ChEBI" id="CHEBI:24875"/>
    </cofactor>
    <text evidence="13 14">Binds 2 iron ions per subunit.</text>
</comment>
<evidence type="ECO:0000256" key="7">
    <source>
        <dbReference type="ARBA" id="ARBA00022723"/>
    </source>
</evidence>
<keyword evidence="16" id="KW-1185">Reference proteome</keyword>
<feature type="binding site" evidence="13">
    <location>
        <position position="128"/>
    </location>
    <ligand>
        <name>Fe cation</name>
        <dbReference type="ChEBI" id="CHEBI:24875"/>
        <label>1</label>
    </ligand>
</feature>
<feature type="binding site" evidence="13">
    <location>
        <position position="225"/>
    </location>
    <ligand>
        <name>Fe cation</name>
        <dbReference type="ChEBI" id="CHEBI:24875"/>
        <label>1</label>
    </ligand>
</feature>
<dbReference type="GO" id="GO:0005737">
    <property type="term" value="C:cytoplasm"/>
    <property type="evidence" value="ECO:0007669"/>
    <property type="project" value="UniProtKB-SubCell"/>
</dbReference>
<protein>
    <recommendedName>
        <fullName evidence="5 14">Inositol oxygenase</fullName>
        <ecNumber evidence="4 14">1.13.99.1</ecNumber>
    </recommendedName>
    <alternativeName>
        <fullName evidence="10 14">Myo-inositol oxygenase</fullName>
    </alternativeName>
</protein>
<dbReference type="Proteomes" id="UP000494165">
    <property type="component" value="Unassembled WGS sequence"/>
</dbReference>
<comment type="subcellular location">
    <subcellularLocation>
        <location evidence="1 14">Cytoplasm</location>
    </subcellularLocation>
</comment>
<dbReference type="GO" id="GO:0019310">
    <property type="term" value="P:inositol catabolic process"/>
    <property type="evidence" value="ECO:0007669"/>
    <property type="project" value="UniProtKB-UniRule"/>
</dbReference>
<name>A0A8S1CXI1_9INSE</name>